<keyword evidence="2" id="KW-1185">Reference proteome</keyword>
<evidence type="ECO:0000313" key="1">
    <source>
        <dbReference type="EMBL" id="KAJ8674229.1"/>
    </source>
</evidence>
<proteinExistence type="predicted"/>
<protein>
    <submittedName>
        <fullName evidence="1">Uncharacterized protein</fullName>
    </submittedName>
</protein>
<name>A0ACC2NSL2_9HYME</name>
<accession>A0ACC2NSL2</accession>
<evidence type="ECO:0000313" key="2">
    <source>
        <dbReference type="Proteomes" id="UP001239111"/>
    </source>
</evidence>
<gene>
    <name evidence="1" type="ORF">QAD02_005491</name>
</gene>
<reference evidence="1" key="1">
    <citation type="submission" date="2023-04" db="EMBL/GenBank/DDBJ databases">
        <title>A chromosome-level genome assembly of the parasitoid wasp Eretmocerus hayati.</title>
        <authorList>
            <person name="Zhong Y."/>
            <person name="Liu S."/>
            <person name="Liu Y."/>
        </authorList>
    </citation>
    <scope>NUCLEOTIDE SEQUENCE</scope>
    <source>
        <strain evidence="1">ZJU_SS_LIU_2023</strain>
    </source>
</reference>
<dbReference type="Proteomes" id="UP001239111">
    <property type="component" value="Chromosome 3"/>
</dbReference>
<organism evidence="1 2">
    <name type="scientific">Eretmocerus hayati</name>
    <dbReference type="NCBI Taxonomy" id="131215"/>
    <lineage>
        <taxon>Eukaryota</taxon>
        <taxon>Metazoa</taxon>
        <taxon>Ecdysozoa</taxon>
        <taxon>Arthropoda</taxon>
        <taxon>Hexapoda</taxon>
        <taxon>Insecta</taxon>
        <taxon>Pterygota</taxon>
        <taxon>Neoptera</taxon>
        <taxon>Endopterygota</taxon>
        <taxon>Hymenoptera</taxon>
        <taxon>Apocrita</taxon>
        <taxon>Proctotrupomorpha</taxon>
        <taxon>Chalcidoidea</taxon>
        <taxon>Aphelinidae</taxon>
        <taxon>Aphelininae</taxon>
        <taxon>Eretmocerus</taxon>
    </lineage>
</organism>
<dbReference type="EMBL" id="CM056743">
    <property type="protein sequence ID" value="KAJ8674229.1"/>
    <property type="molecule type" value="Genomic_DNA"/>
</dbReference>
<comment type="caution">
    <text evidence="1">The sequence shown here is derived from an EMBL/GenBank/DDBJ whole genome shotgun (WGS) entry which is preliminary data.</text>
</comment>
<sequence>MATIFLYHISYASGSQALISNLDFINDKHQFFVANLHPLDRDTSLTAKCGIPVNGRDQSRVVCEISTQKVPLESLGTSTTMCKVALPENEAERIASKSPNIFPMMRSVALQYLNERNVIMNWKEIVRSEVYVKVVIVDLLKCKLKELTFKADPDNYIYSNVLTYKDNTFDVLAASSNSSCGAKKCRINFDERGEEIYPRFPINTNARIVQTTYVIDSDNEKNFFLLSLNPDFTHKLMHFGQSGTQTFFTTLPPTSIYPIPTSNANKKYASCTTSLEPRCFQFTAAGDLIMNHTIKTENKFSKLIGVHNVAEGGILVLTTTCPSFHLSVYKCQDFWVKKVNQDGKYGQSMKIVEKDFACDFYRGTMGVSVIENENEICFNLVCVFEQKSHLADEITRTGYTFLSNCTSQTSIRKL</sequence>